<feature type="signal peptide" evidence="1">
    <location>
        <begin position="1"/>
        <end position="40"/>
    </location>
</feature>
<dbReference type="InterPro" id="IPR025737">
    <property type="entry name" value="FApF"/>
</dbReference>
<gene>
    <name evidence="2" type="ORF">C7389_11450</name>
</gene>
<dbReference type="RefSeq" id="WP_211168375.1">
    <property type="nucleotide sequence ID" value="NZ_SNVV01000014.1"/>
</dbReference>
<sequence>MPAKPQAGAQPGSTRNTHSQLATLAATLAAACSLATPAGASELPAVNLGLTTFIDGAPPAGPGWYVSEYLQYYSADKLRDKDGKAAPLPKQDIEVTSLVSQAIWMSADTLWGAHYGVTLLLPAVLDARTDDGLNNAALPKGNTGVGDLIVGPFLQWMPIMGENGPIFAHRFEIDVSFPTGEYDNKRSVNPGAKHWTINPYWSGTYWVTPDWTVSTRLWYLWSGKNTDPNPNGYTGYGVANARDMRPGEAFHMNFATEYAVTPQLRLGINGYWLKQITETEVNGHAVSGSKEQVFGLGPGVLYSFSQQDHLFFNAYKESHVRNRPEGERYVVRYVHHFK</sequence>
<organism evidence="2 3">
    <name type="scientific">Azoarcus indigens</name>
    <dbReference type="NCBI Taxonomy" id="29545"/>
    <lineage>
        <taxon>Bacteria</taxon>
        <taxon>Pseudomonadati</taxon>
        <taxon>Pseudomonadota</taxon>
        <taxon>Betaproteobacteria</taxon>
        <taxon>Rhodocyclales</taxon>
        <taxon>Zoogloeaceae</taxon>
        <taxon>Azoarcus</taxon>
    </lineage>
</organism>
<accession>A0A4R6DU98</accession>
<evidence type="ECO:0008006" key="4">
    <source>
        <dbReference type="Google" id="ProtNLM"/>
    </source>
</evidence>
<reference evidence="2 3" key="1">
    <citation type="submission" date="2019-03" db="EMBL/GenBank/DDBJ databases">
        <title>Genomic Encyclopedia of Type Strains, Phase IV (KMG-IV): sequencing the most valuable type-strain genomes for metagenomic binning, comparative biology and taxonomic classification.</title>
        <authorList>
            <person name="Goeker M."/>
        </authorList>
    </citation>
    <scope>NUCLEOTIDE SEQUENCE [LARGE SCALE GENOMIC DNA]</scope>
    <source>
        <strain evidence="2 3">DSM 12121</strain>
    </source>
</reference>
<feature type="chain" id="PRO_5020790393" description="Phenol degradation protein meta" evidence="1">
    <location>
        <begin position="41"/>
        <end position="338"/>
    </location>
</feature>
<dbReference type="Pfam" id="PF13557">
    <property type="entry name" value="Phenol_MetA_deg"/>
    <property type="match status" value="1"/>
</dbReference>
<dbReference type="EMBL" id="SNVV01000014">
    <property type="protein sequence ID" value="TDN48663.1"/>
    <property type="molecule type" value="Genomic_DNA"/>
</dbReference>
<dbReference type="PROSITE" id="PS51257">
    <property type="entry name" value="PROKAR_LIPOPROTEIN"/>
    <property type="match status" value="1"/>
</dbReference>
<protein>
    <recommendedName>
        <fullName evidence="4">Phenol degradation protein meta</fullName>
    </recommendedName>
</protein>
<name>A0A4R6DU98_9RHOO</name>
<evidence type="ECO:0000313" key="3">
    <source>
        <dbReference type="Proteomes" id="UP000295129"/>
    </source>
</evidence>
<keyword evidence="3" id="KW-1185">Reference proteome</keyword>
<evidence type="ECO:0000313" key="2">
    <source>
        <dbReference type="EMBL" id="TDN48663.1"/>
    </source>
</evidence>
<comment type="caution">
    <text evidence="2">The sequence shown here is derived from an EMBL/GenBank/DDBJ whole genome shotgun (WGS) entry which is preliminary data.</text>
</comment>
<keyword evidence="1" id="KW-0732">Signal</keyword>
<dbReference type="AlphaFoldDB" id="A0A4R6DU98"/>
<dbReference type="Proteomes" id="UP000295129">
    <property type="component" value="Unassembled WGS sequence"/>
</dbReference>
<evidence type="ECO:0000256" key="1">
    <source>
        <dbReference type="SAM" id="SignalP"/>
    </source>
</evidence>
<proteinExistence type="predicted"/>